<proteinExistence type="predicted"/>
<name>A0A0G4PD08_PENC3</name>
<gene>
    <name evidence="2" type="ORF">PCAMFM013_S011g000171</name>
</gene>
<dbReference type="Proteomes" id="UP000053732">
    <property type="component" value="Unassembled WGS sequence"/>
</dbReference>
<dbReference type="EMBL" id="HG793144">
    <property type="protein sequence ID" value="CRL24177.1"/>
    <property type="molecule type" value="Genomic_DNA"/>
</dbReference>
<evidence type="ECO:0000256" key="1">
    <source>
        <dbReference type="SAM" id="Phobius"/>
    </source>
</evidence>
<sequence length="47" mass="5217">MLEEDLASRSRKRRIKMGDSMPIARQSLAISIASILMMSISIVTVPL</sequence>
<evidence type="ECO:0000313" key="3">
    <source>
        <dbReference type="Proteomes" id="UP000053732"/>
    </source>
</evidence>
<dbReference type="AlphaFoldDB" id="A0A0G4PD08"/>
<keyword evidence="1" id="KW-0472">Membrane</keyword>
<evidence type="ECO:0000313" key="2">
    <source>
        <dbReference type="EMBL" id="CRL24177.1"/>
    </source>
</evidence>
<accession>A0A0G4PD08</accession>
<reference evidence="2 3" key="1">
    <citation type="journal article" date="2014" name="Nat. Commun.">
        <title>Multiple recent horizontal transfers of a large genomic region in cheese making fungi.</title>
        <authorList>
            <person name="Cheeseman K."/>
            <person name="Ropars J."/>
            <person name="Renault P."/>
            <person name="Dupont J."/>
            <person name="Gouzy J."/>
            <person name="Branca A."/>
            <person name="Abraham A.L."/>
            <person name="Ceppi M."/>
            <person name="Conseiller E."/>
            <person name="Debuchy R."/>
            <person name="Malagnac F."/>
            <person name="Goarin A."/>
            <person name="Silar P."/>
            <person name="Lacoste S."/>
            <person name="Sallet E."/>
            <person name="Bensimon A."/>
            <person name="Giraud T."/>
            <person name="Brygoo Y."/>
        </authorList>
    </citation>
    <scope>NUCLEOTIDE SEQUENCE [LARGE SCALE GENOMIC DNA]</scope>
    <source>
        <strain evidence="3">FM 013</strain>
    </source>
</reference>
<protein>
    <submittedName>
        <fullName evidence="2">Str. FM013</fullName>
    </submittedName>
</protein>
<organism evidence="2 3">
    <name type="scientific">Penicillium camemberti (strain FM 013)</name>
    <dbReference type="NCBI Taxonomy" id="1429867"/>
    <lineage>
        <taxon>Eukaryota</taxon>
        <taxon>Fungi</taxon>
        <taxon>Dikarya</taxon>
        <taxon>Ascomycota</taxon>
        <taxon>Pezizomycotina</taxon>
        <taxon>Eurotiomycetes</taxon>
        <taxon>Eurotiomycetidae</taxon>
        <taxon>Eurotiales</taxon>
        <taxon>Aspergillaceae</taxon>
        <taxon>Penicillium</taxon>
    </lineage>
</organism>
<feature type="transmembrane region" description="Helical" evidence="1">
    <location>
        <begin position="21"/>
        <end position="45"/>
    </location>
</feature>
<keyword evidence="3" id="KW-1185">Reference proteome</keyword>
<keyword evidence="1" id="KW-0812">Transmembrane</keyword>
<keyword evidence="1" id="KW-1133">Transmembrane helix</keyword>